<reference evidence="2" key="1">
    <citation type="submission" date="2020-03" db="EMBL/GenBank/DDBJ databases">
        <title>The deep terrestrial virosphere.</title>
        <authorList>
            <person name="Holmfeldt K."/>
            <person name="Nilsson E."/>
            <person name="Simone D."/>
            <person name="Lopez-Fernandez M."/>
            <person name="Wu X."/>
            <person name="de Brujin I."/>
            <person name="Lundin D."/>
            <person name="Andersson A."/>
            <person name="Bertilsson S."/>
            <person name="Dopson M."/>
        </authorList>
    </citation>
    <scope>NUCLEOTIDE SEQUENCE</scope>
    <source>
        <strain evidence="2">MM171B01783</strain>
    </source>
</reference>
<dbReference type="InterPro" id="IPR004860">
    <property type="entry name" value="LAGLIDADG_dom"/>
</dbReference>
<evidence type="ECO:0000259" key="1">
    <source>
        <dbReference type="PROSITE" id="PS50819"/>
    </source>
</evidence>
<proteinExistence type="predicted"/>
<dbReference type="PROSITE" id="PS50819">
    <property type="entry name" value="INTEIN_ENDONUCLEASE"/>
    <property type="match status" value="1"/>
</dbReference>
<dbReference type="InterPro" id="IPR004042">
    <property type="entry name" value="Intein_endonuc_central"/>
</dbReference>
<name>A0A6M3M9D7_9ZZZZ</name>
<dbReference type="InterPro" id="IPR041025">
    <property type="entry name" value="HNH_repeat"/>
</dbReference>
<feature type="domain" description="DOD-type homing endonuclease" evidence="1">
    <location>
        <begin position="99"/>
        <end position="240"/>
    </location>
</feature>
<dbReference type="InterPro" id="IPR027434">
    <property type="entry name" value="Homing_endonucl"/>
</dbReference>
<dbReference type="Gene3D" id="3.10.28.10">
    <property type="entry name" value="Homing endonucleases"/>
    <property type="match status" value="2"/>
</dbReference>
<sequence>MCDTKDSLIKELQQFEIDKGRTPTSGDMRTVHGLHSYHSYRRAFGTWNNALKTAGIKLNQHRFSEAEAISNERVQYVMQQLKISSVSTEFIKDVKKAYLFGAIMGDGCVNYYCYGPKRQHYLIQFSNTSKLFVDEVVEAMKCLGIKPRFIKRDKNYFNDSCTRKPIYQVQGNNKNFVMWFKNTSLETFEKWLTSDVRLAVLFLKGFYEAEGCCSQKKVHFDNTNKELIMLVENLVHHSGFCTCKLKKSPLPSGKIKYTIRLPKISTDVFLNVINPCIKRGDAHV</sequence>
<dbReference type="Pfam" id="PF18780">
    <property type="entry name" value="HNH_repeat"/>
    <property type="match status" value="1"/>
</dbReference>
<dbReference type="SUPFAM" id="SSF55608">
    <property type="entry name" value="Homing endonucleases"/>
    <property type="match status" value="2"/>
</dbReference>
<protein>
    <submittedName>
        <fullName evidence="2">Putative homing endonuclease</fullName>
    </submittedName>
</protein>
<keyword evidence="2" id="KW-0540">Nuclease</keyword>
<evidence type="ECO:0000313" key="2">
    <source>
        <dbReference type="EMBL" id="QJB01896.1"/>
    </source>
</evidence>
<keyword evidence="2" id="KW-0378">Hydrolase</keyword>
<dbReference type="GO" id="GO:0004519">
    <property type="term" value="F:endonuclease activity"/>
    <property type="evidence" value="ECO:0007669"/>
    <property type="project" value="UniProtKB-KW"/>
</dbReference>
<dbReference type="AlphaFoldDB" id="A0A6M3M9D7"/>
<accession>A0A6M3M9D7</accession>
<dbReference type="Pfam" id="PF14528">
    <property type="entry name" value="LAGLIDADG_3"/>
    <property type="match status" value="2"/>
</dbReference>
<keyword evidence="2" id="KW-0255">Endonuclease</keyword>
<dbReference type="EMBL" id="MT143742">
    <property type="protein sequence ID" value="QJB01896.1"/>
    <property type="molecule type" value="Genomic_DNA"/>
</dbReference>
<organism evidence="2">
    <name type="scientific">viral metagenome</name>
    <dbReference type="NCBI Taxonomy" id="1070528"/>
    <lineage>
        <taxon>unclassified sequences</taxon>
        <taxon>metagenomes</taxon>
        <taxon>organismal metagenomes</taxon>
    </lineage>
</organism>
<gene>
    <name evidence="2" type="ORF">MM171B01783_0012</name>
</gene>